<dbReference type="GO" id="GO:0006631">
    <property type="term" value="P:fatty acid metabolic process"/>
    <property type="evidence" value="ECO:0007669"/>
    <property type="project" value="InterPro"/>
</dbReference>
<dbReference type="GeneID" id="55992593"/>
<dbReference type="Gene3D" id="3.50.50.60">
    <property type="entry name" value="FAD/NAD(P)-binding domain"/>
    <property type="match status" value="2"/>
</dbReference>
<dbReference type="InterPro" id="IPR010354">
    <property type="entry name" value="Oleate_hydratase"/>
</dbReference>
<evidence type="ECO:0000313" key="1">
    <source>
        <dbReference type="EMBL" id="QKX57975.1"/>
    </source>
</evidence>
<dbReference type="GO" id="GO:0050151">
    <property type="term" value="F:oleate hydratase activity"/>
    <property type="evidence" value="ECO:0007669"/>
    <property type="project" value="InterPro"/>
</dbReference>
<dbReference type="RefSeq" id="XP_035344153.1">
    <property type="nucleotide sequence ID" value="XM_035488260.1"/>
</dbReference>
<dbReference type="PANTHER" id="PTHR37417">
    <property type="entry name" value="67 KDA MYOSIN-CROSS-REACTIVE ANTIGEN FAMILY PROTEIN (AFU_ORTHOLOGUE AFUA_5G09970)"/>
    <property type="match status" value="1"/>
</dbReference>
<organism evidence="1 2">
    <name type="scientific">Talaromyces rugulosus</name>
    <name type="common">Penicillium rugulosum</name>
    <dbReference type="NCBI Taxonomy" id="121627"/>
    <lineage>
        <taxon>Eukaryota</taxon>
        <taxon>Fungi</taxon>
        <taxon>Dikarya</taxon>
        <taxon>Ascomycota</taxon>
        <taxon>Pezizomycotina</taxon>
        <taxon>Eurotiomycetes</taxon>
        <taxon>Eurotiomycetidae</taxon>
        <taxon>Eurotiales</taxon>
        <taxon>Trichocomaceae</taxon>
        <taxon>Talaromyces</taxon>
        <taxon>Talaromyces sect. Islandici</taxon>
    </lineage>
</organism>
<protein>
    <recommendedName>
        <fullName evidence="3">Oleate hydratase</fullName>
    </recommendedName>
</protein>
<evidence type="ECO:0008006" key="3">
    <source>
        <dbReference type="Google" id="ProtNLM"/>
    </source>
</evidence>
<accession>A0A7H8QWU1</accession>
<dbReference type="PANTHER" id="PTHR37417:SF2">
    <property type="entry name" value="67 KDA MYOSIN-CROSS-REACTIVE ANTIGEN FAMILY PROTEIN (AFU_ORTHOLOGUE AFUA_5G09970)"/>
    <property type="match status" value="1"/>
</dbReference>
<sequence>MEGSQSRDKRTAENTEAWILGSGTASLATALYLIKHHKVQPPRIHVLDKHESVEQGSHYKGNASEGYDQFAGCLPVPGGVHMKELLAMIPSTKSEGRSILDEIQKAEADRLSAKEVNRTSFLVQKNGVMEHIPIDSLNLSFKNRISLLRFLLRREKSLAKSQIQDLFSNSFFESAFWAVWSAQFGFQPWHSAAEFRRAVCQYLPEIHGLRILDCLDITGYYQFEFLYRPIYSFLKSCGVDFRFRTEVKNIEVAQNSNQRTITGLDLIQDQLGLHTSLGKNDIVLVNLGSTISGSTIGTNDTPPTWHSITADDMLDQNWSAWLDLGNKNRDFGSPYNFCTRQSESILESFTITTEDVKFFDKLKEISRCTSEAGAFIFLKDSRWRMSLCIPSQPVFTEQPRNIRVLWGLAHLPECKGNYVDKPMLWCSGTDIMAELLNHLGLNHQEPMQRTITIPRAMPRMSAILLTRALNDRPQVIPQAFANVGLVGQFVEIPRRTCVDISYSIRAAKMAVSGLMGSPTFIEPSTSMVSAVWKIMLGK</sequence>
<proteinExistence type="predicted"/>
<evidence type="ECO:0000313" key="2">
    <source>
        <dbReference type="Proteomes" id="UP000509510"/>
    </source>
</evidence>
<dbReference type="KEGG" id="trg:TRUGW13939_05095"/>
<dbReference type="AlphaFoldDB" id="A0A7H8QWU1"/>
<dbReference type="EMBL" id="CP055900">
    <property type="protein sequence ID" value="QKX57975.1"/>
    <property type="molecule type" value="Genomic_DNA"/>
</dbReference>
<keyword evidence="2" id="KW-1185">Reference proteome</keyword>
<dbReference type="OrthoDB" id="545169at2759"/>
<name>A0A7H8QWU1_TALRU</name>
<dbReference type="SUPFAM" id="SSF51905">
    <property type="entry name" value="FAD/NAD(P)-binding domain"/>
    <property type="match status" value="1"/>
</dbReference>
<dbReference type="GO" id="GO:0071949">
    <property type="term" value="F:FAD binding"/>
    <property type="evidence" value="ECO:0007669"/>
    <property type="project" value="InterPro"/>
</dbReference>
<dbReference type="InterPro" id="IPR036188">
    <property type="entry name" value="FAD/NAD-bd_sf"/>
</dbReference>
<dbReference type="Pfam" id="PF06100">
    <property type="entry name" value="MCRA"/>
    <property type="match status" value="1"/>
</dbReference>
<gene>
    <name evidence="1" type="ORF">TRUGW13939_05095</name>
</gene>
<reference evidence="2" key="1">
    <citation type="submission" date="2020-06" db="EMBL/GenBank/DDBJ databases">
        <title>A chromosome-scale genome assembly of Talaromyces rugulosus W13939.</title>
        <authorList>
            <person name="Wang B."/>
            <person name="Guo L."/>
            <person name="Ye K."/>
            <person name="Wang L."/>
        </authorList>
    </citation>
    <scope>NUCLEOTIDE SEQUENCE [LARGE SCALE GENOMIC DNA]</scope>
    <source>
        <strain evidence="2">W13939</strain>
    </source>
</reference>
<dbReference type="Gene3D" id="3.30.9.80">
    <property type="match status" value="1"/>
</dbReference>
<dbReference type="Proteomes" id="UP000509510">
    <property type="component" value="Chromosome III"/>
</dbReference>